<keyword evidence="1" id="KW-0378">Hydrolase</keyword>
<evidence type="ECO:0000259" key="2">
    <source>
        <dbReference type="Pfam" id="PF07859"/>
    </source>
</evidence>
<dbReference type="AlphaFoldDB" id="A0A0D2G3M6"/>
<evidence type="ECO:0000313" key="3">
    <source>
        <dbReference type="EMBL" id="KIX09202.1"/>
    </source>
</evidence>
<gene>
    <name evidence="3" type="ORF">Z518_00281</name>
</gene>
<dbReference type="EMBL" id="KN847475">
    <property type="protein sequence ID" value="KIX09202.1"/>
    <property type="molecule type" value="Genomic_DNA"/>
</dbReference>
<proteinExistence type="predicted"/>
<accession>A0A0D2G3M6</accession>
<dbReference type="GeneID" id="25288352"/>
<reference evidence="3 4" key="1">
    <citation type="submission" date="2015-01" db="EMBL/GenBank/DDBJ databases">
        <title>The Genome Sequence of Rhinocladiella mackenzie CBS 650.93.</title>
        <authorList>
            <consortium name="The Broad Institute Genomics Platform"/>
            <person name="Cuomo C."/>
            <person name="de Hoog S."/>
            <person name="Gorbushina A."/>
            <person name="Stielow B."/>
            <person name="Teixiera M."/>
            <person name="Abouelleil A."/>
            <person name="Chapman S.B."/>
            <person name="Priest M."/>
            <person name="Young S.K."/>
            <person name="Wortman J."/>
            <person name="Nusbaum C."/>
            <person name="Birren B."/>
        </authorList>
    </citation>
    <scope>NUCLEOTIDE SEQUENCE [LARGE SCALE GENOMIC DNA]</scope>
    <source>
        <strain evidence="3 4">CBS 650.93</strain>
    </source>
</reference>
<dbReference type="VEuPathDB" id="FungiDB:Z518_00281"/>
<keyword evidence="4" id="KW-1185">Reference proteome</keyword>
<name>A0A0D2G3M6_9EURO</name>
<dbReference type="HOGENOM" id="CLU_067136_0_0_1"/>
<dbReference type="InterPro" id="IPR013094">
    <property type="entry name" value="AB_hydrolase_3"/>
</dbReference>
<dbReference type="Proteomes" id="UP000053617">
    <property type="component" value="Unassembled WGS sequence"/>
</dbReference>
<sequence>MARLVLLLLRHPLRSLLFTHSFLSQVFLVLLRRLLLPHFPVYQPLRVQIERAYLAAASLTFPDLTHRLPVGNLSPKRARRVDDTVPAYLIPGTRELSDYARPVDEKQRCVVLYAHGGGYARGEARMYVNYMERWIASSAQANLDLAFFTVEYPLSTKESHPAQRNAFIQAYRHLLDNGVAAETVVFMGDSAGGGLCILTGFELKRLDLPQPAATVLISPWIDMTLKAHEGGNPAVESDYFLMANEAVPLLASLFLGGRPPDSSDLNPLYRLPEELRGLSPQLIFTGGAEFARSDSEKWAELCYRAGLPYKLTVEWAQLHVYALGSKLTDPAVRIKTDAMIIEWIKNYVTK</sequence>
<dbReference type="Gene3D" id="3.40.50.1820">
    <property type="entry name" value="alpha/beta hydrolase"/>
    <property type="match status" value="1"/>
</dbReference>
<dbReference type="GO" id="GO:0016787">
    <property type="term" value="F:hydrolase activity"/>
    <property type="evidence" value="ECO:0007669"/>
    <property type="project" value="UniProtKB-KW"/>
</dbReference>
<dbReference type="InterPro" id="IPR050300">
    <property type="entry name" value="GDXG_lipolytic_enzyme"/>
</dbReference>
<dbReference type="STRING" id="1442369.A0A0D2G3M6"/>
<evidence type="ECO:0000256" key="1">
    <source>
        <dbReference type="ARBA" id="ARBA00022801"/>
    </source>
</evidence>
<dbReference type="InterPro" id="IPR029058">
    <property type="entry name" value="AB_hydrolase_fold"/>
</dbReference>
<dbReference type="PANTHER" id="PTHR48081:SF8">
    <property type="entry name" value="ALPHA_BETA HYDROLASE FOLD-3 DOMAIN-CONTAINING PROTEIN-RELATED"/>
    <property type="match status" value="1"/>
</dbReference>
<dbReference type="Pfam" id="PF07859">
    <property type="entry name" value="Abhydrolase_3"/>
    <property type="match status" value="1"/>
</dbReference>
<dbReference type="RefSeq" id="XP_013276338.1">
    <property type="nucleotide sequence ID" value="XM_013420884.1"/>
</dbReference>
<organism evidence="3 4">
    <name type="scientific">Rhinocladiella mackenziei CBS 650.93</name>
    <dbReference type="NCBI Taxonomy" id="1442369"/>
    <lineage>
        <taxon>Eukaryota</taxon>
        <taxon>Fungi</taxon>
        <taxon>Dikarya</taxon>
        <taxon>Ascomycota</taxon>
        <taxon>Pezizomycotina</taxon>
        <taxon>Eurotiomycetes</taxon>
        <taxon>Chaetothyriomycetidae</taxon>
        <taxon>Chaetothyriales</taxon>
        <taxon>Herpotrichiellaceae</taxon>
        <taxon>Rhinocladiella</taxon>
    </lineage>
</organism>
<dbReference type="SUPFAM" id="SSF53474">
    <property type="entry name" value="alpha/beta-Hydrolases"/>
    <property type="match status" value="1"/>
</dbReference>
<evidence type="ECO:0000313" key="4">
    <source>
        <dbReference type="Proteomes" id="UP000053617"/>
    </source>
</evidence>
<feature type="domain" description="Alpha/beta hydrolase fold-3" evidence="2">
    <location>
        <begin position="111"/>
        <end position="322"/>
    </location>
</feature>
<protein>
    <recommendedName>
        <fullName evidence="2">Alpha/beta hydrolase fold-3 domain-containing protein</fullName>
    </recommendedName>
</protein>
<dbReference type="OrthoDB" id="2152029at2759"/>
<dbReference type="PANTHER" id="PTHR48081">
    <property type="entry name" value="AB HYDROLASE SUPERFAMILY PROTEIN C4A8.06C"/>
    <property type="match status" value="1"/>
</dbReference>